<dbReference type="OrthoDB" id="9787061at2"/>
<dbReference type="Gene3D" id="3.30.930.10">
    <property type="entry name" value="Bira Bifunctional Protein, Domain 2"/>
    <property type="match status" value="1"/>
</dbReference>
<evidence type="ECO:0000256" key="1">
    <source>
        <dbReference type="ARBA" id="ARBA00004821"/>
    </source>
</evidence>
<dbReference type="GO" id="GO:0009249">
    <property type="term" value="P:protein lipoylation"/>
    <property type="evidence" value="ECO:0007669"/>
    <property type="project" value="InterPro"/>
</dbReference>
<evidence type="ECO:0000256" key="2">
    <source>
        <dbReference type="ARBA" id="ARBA00022679"/>
    </source>
</evidence>
<keyword evidence="5" id="KW-0963">Cytoplasm</keyword>
<comment type="similarity">
    <text evidence="5 6">Belongs to the LipB family.</text>
</comment>
<dbReference type="InterPro" id="IPR000544">
    <property type="entry name" value="Octanoyltransferase"/>
</dbReference>
<keyword evidence="3 5" id="KW-0012">Acyltransferase</keyword>
<dbReference type="EMBL" id="AP025739">
    <property type="protein sequence ID" value="BDI31793.1"/>
    <property type="molecule type" value="Genomic_DNA"/>
</dbReference>
<comment type="pathway">
    <text evidence="1 5 6">Protein modification; protein lipoylation via endogenous pathway; protein N(6)-(lipoyl)lysine from octanoyl-[acyl-carrier-protein]: step 1/2.</text>
</comment>
<dbReference type="PROSITE" id="PS51733">
    <property type="entry name" value="BPL_LPL_CATALYTIC"/>
    <property type="match status" value="1"/>
</dbReference>
<evidence type="ECO:0000256" key="6">
    <source>
        <dbReference type="PIRNR" id="PIRNR016262"/>
    </source>
</evidence>
<dbReference type="AlphaFoldDB" id="A0A402D6T1"/>
<dbReference type="GO" id="GO:0033819">
    <property type="term" value="F:lipoyl(octanoyl) transferase activity"/>
    <property type="evidence" value="ECO:0007669"/>
    <property type="project" value="UniProtKB-EC"/>
</dbReference>
<dbReference type="Proteomes" id="UP000287394">
    <property type="component" value="Chromosome"/>
</dbReference>
<gene>
    <name evidence="5 7" type="primary">lipB</name>
    <name evidence="7" type="ORF">CCAX7_38440</name>
</gene>
<feature type="site" description="Lowers pKa of active site Cys" evidence="5">
    <location>
        <position position="141"/>
    </location>
</feature>
<comment type="subcellular location">
    <subcellularLocation>
        <location evidence="5">Cytoplasm</location>
    </subcellularLocation>
</comment>
<feature type="binding site" evidence="5">
    <location>
        <begin position="157"/>
        <end position="159"/>
    </location>
    <ligand>
        <name>substrate</name>
    </ligand>
</feature>
<evidence type="ECO:0000256" key="3">
    <source>
        <dbReference type="ARBA" id="ARBA00023315"/>
    </source>
</evidence>
<comment type="function">
    <text evidence="4 5 6">Catalyzes the transfer of endogenously produced octanoic acid from octanoyl-acyl-carrier-protein onto the lipoyl domains of lipoate-dependent enzymes. Lipoyl-ACP can also act as a substrate although octanoyl-ACP is likely to be the physiological substrate.</text>
</comment>
<proteinExistence type="inferred from homology"/>
<dbReference type="PANTHER" id="PTHR10993">
    <property type="entry name" value="OCTANOYLTRANSFERASE"/>
    <property type="match status" value="1"/>
</dbReference>
<evidence type="ECO:0000256" key="4">
    <source>
        <dbReference type="ARBA" id="ARBA00024732"/>
    </source>
</evidence>
<dbReference type="PROSITE" id="PS01313">
    <property type="entry name" value="LIPB"/>
    <property type="match status" value="1"/>
</dbReference>
<dbReference type="RefSeq" id="WP_119325165.1">
    <property type="nucleotide sequence ID" value="NZ_AP025739.1"/>
</dbReference>
<dbReference type="InterPro" id="IPR004143">
    <property type="entry name" value="BPL_LPL_catalytic"/>
</dbReference>
<dbReference type="PANTHER" id="PTHR10993:SF7">
    <property type="entry name" value="LIPOYLTRANSFERASE 2, MITOCHONDRIAL-RELATED"/>
    <property type="match status" value="1"/>
</dbReference>
<dbReference type="PIRSF" id="PIRSF016262">
    <property type="entry name" value="LPLase"/>
    <property type="match status" value="1"/>
</dbReference>
<evidence type="ECO:0000313" key="8">
    <source>
        <dbReference type="Proteomes" id="UP000287394"/>
    </source>
</evidence>
<evidence type="ECO:0000313" key="7">
    <source>
        <dbReference type="EMBL" id="BDI31793.1"/>
    </source>
</evidence>
<dbReference type="CDD" id="cd16444">
    <property type="entry name" value="LipB"/>
    <property type="match status" value="1"/>
</dbReference>
<dbReference type="SUPFAM" id="SSF55681">
    <property type="entry name" value="Class II aaRS and biotin synthetases"/>
    <property type="match status" value="1"/>
</dbReference>
<comment type="catalytic activity">
    <reaction evidence="5 6">
        <text>octanoyl-[ACP] + L-lysyl-[protein] = N(6)-octanoyl-L-lysyl-[protein] + holo-[ACP] + H(+)</text>
        <dbReference type="Rhea" id="RHEA:17665"/>
        <dbReference type="Rhea" id="RHEA-COMP:9636"/>
        <dbReference type="Rhea" id="RHEA-COMP:9685"/>
        <dbReference type="Rhea" id="RHEA-COMP:9752"/>
        <dbReference type="Rhea" id="RHEA-COMP:9928"/>
        <dbReference type="ChEBI" id="CHEBI:15378"/>
        <dbReference type="ChEBI" id="CHEBI:29969"/>
        <dbReference type="ChEBI" id="CHEBI:64479"/>
        <dbReference type="ChEBI" id="CHEBI:78463"/>
        <dbReference type="ChEBI" id="CHEBI:78809"/>
        <dbReference type="EC" id="2.3.1.181"/>
    </reaction>
</comment>
<dbReference type="GO" id="GO:0005737">
    <property type="term" value="C:cytoplasm"/>
    <property type="evidence" value="ECO:0007669"/>
    <property type="project" value="UniProtKB-SubCell"/>
</dbReference>
<dbReference type="InterPro" id="IPR045864">
    <property type="entry name" value="aa-tRNA-synth_II/BPL/LPL"/>
</dbReference>
<dbReference type="Pfam" id="PF21948">
    <property type="entry name" value="LplA-B_cat"/>
    <property type="match status" value="1"/>
</dbReference>
<evidence type="ECO:0000256" key="5">
    <source>
        <dbReference type="HAMAP-Rule" id="MF_00013"/>
    </source>
</evidence>
<keyword evidence="2 5" id="KW-0808">Transferase</keyword>
<comment type="miscellaneous">
    <text evidence="5">In the reaction, the free carboxyl group of octanoic acid is attached via an amide linkage to the epsilon-amino group of a specific lysine residue of lipoyl domains of lipoate-dependent enzymes.</text>
</comment>
<sequence>MPHCHILSIQEPQPYAQTLAQQYALVEQRRAGQIPDTLLLLEHTPTVTVGKTAQPGDLLTDREELARRGIAVETVDRGGEITYHGPGQLVGYPILDLRQHGQDLHRYLRDLEEVLIQTVGEFGLEGTRKAGLTGVWIGERKIAAIGIKVRQWVTMHGFALNIHNDLASYRRDFVPCGIRDRGVTSLAEELPDSGITRAETETHVLRAFAQVFDVSPVFSGEMGIISA</sequence>
<accession>A0A402D6T1</accession>
<feature type="active site" description="Acyl-thioester intermediate" evidence="5">
    <location>
        <position position="176"/>
    </location>
</feature>
<dbReference type="HAMAP" id="MF_00013">
    <property type="entry name" value="LipB"/>
    <property type="match status" value="1"/>
</dbReference>
<feature type="binding site" evidence="5">
    <location>
        <begin position="77"/>
        <end position="84"/>
    </location>
    <ligand>
        <name>substrate</name>
    </ligand>
</feature>
<organism evidence="7 8">
    <name type="scientific">Capsulimonas corticalis</name>
    <dbReference type="NCBI Taxonomy" id="2219043"/>
    <lineage>
        <taxon>Bacteria</taxon>
        <taxon>Bacillati</taxon>
        <taxon>Armatimonadota</taxon>
        <taxon>Armatimonadia</taxon>
        <taxon>Capsulimonadales</taxon>
        <taxon>Capsulimonadaceae</taxon>
        <taxon>Capsulimonas</taxon>
    </lineage>
</organism>
<name>A0A402D6T1_9BACT</name>
<keyword evidence="8" id="KW-1185">Reference proteome</keyword>
<protein>
    <recommendedName>
        <fullName evidence="5 6">Octanoyltransferase</fullName>
        <ecNumber evidence="5 6">2.3.1.181</ecNumber>
    </recommendedName>
    <alternativeName>
        <fullName evidence="5">Lipoate-protein ligase B</fullName>
    </alternativeName>
    <alternativeName>
        <fullName evidence="5">Lipoyl/octanoyl transferase</fullName>
    </alternativeName>
    <alternativeName>
        <fullName evidence="5">Octanoyl-[acyl-carrier-protein]-protein N-octanoyltransferase</fullName>
    </alternativeName>
</protein>
<dbReference type="InterPro" id="IPR020605">
    <property type="entry name" value="Octanoyltransferase_CS"/>
</dbReference>
<dbReference type="NCBIfam" id="NF010925">
    <property type="entry name" value="PRK14345.1"/>
    <property type="match status" value="1"/>
</dbReference>
<feature type="binding site" evidence="5">
    <location>
        <begin position="144"/>
        <end position="146"/>
    </location>
    <ligand>
        <name>substrate</name>
    </ligand>
</feature>
<dbReference type="NCBIfam" id="TIGR00214">
    <property type="entry name" value="lipB"/>
    <property type="match status" value="1"/>
</dbReference>
<dbReference type="KEGG" id="ccot:CCAX7_38440"/>
<dbReference type="EC" id="2.3.1.181" evidence="5 6"/>
<reference evidence="7 8" key="1">
    <citation type="journal article" date="2019" name="Int. J. Syst. Evol. Microbiol.">
        <title>Capsulimonas corticalis gen. nov., sp. nov., an aerobic capsulated bacterium, of a novel bacterial order, Capsulimonadales ord. nov., of the class Armatimonadia of the phylum Armatimonadetes.</title>
        <authorList>
            <person name="Li J."/>
            <person name="Kudo C."/>
            <person name="Tonouchi A."/>
        </authorList>
    </citation>
    <scope>NUCLEOTIDE SEQUENCE [LARGE SCALE GENOMIC DNA]</scope>
    <source>
        <strain evidence="7 8">AX-7</strain>
    </source>
</reference>